<dbReference type="AlphaFoldDB" id="A0AAE0YPM6"/>
<dbReference type="InterPro" id="IPR038765">
    <property type="entry name" value="Papain-like_cys_pep_sf"/>
</dbReference>
<dbReference type="InterPro" id="IPR046792">
    <property type="entry name" value="Peptidase_C54_cat"/>
</dbReference>
<evidence type="ECO:0000256" key="5">
    <source>
        <dbReference type="ARBA" id="ARBA00022670"/>
    </source>
</evidence>
<evidence type="ECO:0000256" key="9">
    <source>
        <dbReference type="ARBA" id="ARBA00023006"/>
    </source>
</evidence>
<keyword evidence="6 11" id="KW-0378">Hydrolase</keyword>
<comment type="function">
    <text evidence="11">Cysteine protease that plays a key role in autophagy by mediating both proteolytic activation and delipidation of ATG8 family proteins.</text>
</comment>
<dbReference type="GO" id="GO:0015031">
    <property type="term" value="P:protein transport"/>
    <property type="evidence" value="ECO:0007669"/>
    <property type="project" value="UniProtKB-KW"/>
</dbReference>
<evidence type="ECO:0000256" key="4">
    <source>
        <dbReference type="ARBA" id="ARBA00022490"/>
    </source>
</evidence>
<proteinExistence type="inferred from homology"/>
<evidence type="ECO:0000256" key="8">
    <source>
        <dbReference type="ARBA" id="ARBA00022927"/>
    </source>
</evidence>
<keyword evidence="5 11" id="KW-0645">Protease</keyword>
<comment type="catalytic activity">
    <reaction evidence="10">
        <text>[protein]-C-terminal L-amino acid-glycyl-phosphatidylethanolamide + H2O = [protein]-C-terminal L-amino acid-glycine + a 1,2-diacyl-sn-glycero-3-phosphoethanolamine</text>
        <dbReference type="Rhea" id="RHEA:67548"/>
        <dbReference type="Rhea" id="RHEA-COMP:17323"/>
        <dbReference type="Rhea" id="RHEA-COMP:17324"/>
        <dbReference type="ChEBI" id="CHEBI:15377"/>
        <dbReference type="ChEBI" id="CHEBI:64612"/>
        <dbReference type="ChEBI" id="CHEBI:172940"/>
        <dbReference type="ChEBI" id="CHEBI:172941"/>
    </reaction>
    <physiologicalReaction direction="left-to-right" evidence="10">
        <dbReference type="Rhea" id="RHEA:67549"/>
    </physiologicalReaction>
</comment>
<accession>A0AAE0YPM6</accession>
<dbReference type="GO" id="GO:0016485">
    <property type="term" value="P:protein processing"/>
    <property type="evidence" value="ECO:0007669"/>
    <property type="project" value="TreeGrafter"/>
</dbReference>
<protein>
    <recommendedName>
        <fullName evidence="11">Cysteine protease</fullName>
        <ecNumber evidence="11">3.4.22.-</ecNumber>
    </recommendedName>
</protein>
<keyword evidence="3" id="KW-0813">Transport</keyword>
<dbReference type="EC" id="3.4.22.-" evidence="11"/>
<dbReference type="Pfam" id="PF03416">
    <property type="entry name" value="Peptidase_C54"/>
    <property type="match status" value="2"/>
</dbReference>
<keyword evidence="7" id="KW-0788">Thiol protease</keyword>
<keyword evidence="8 11" id="KW-0653">Protein transport</keyword>
<keyword evidence="9 11" id="KW-0072">Autophagy</keyword>
<dbReference type="GO" id="GO:0035973">
    <property type="term" value="P:aggrephagy"/>
    <property type="evidence" value="ECO:0007669"/>
    <property type="project" value="TreeGrafter"/>
</dbReference>
<feature type="compositionally biased region" description="Basic and acidic residues" evidence="12">
    <location>
        <begin position="75"/>
        <end position="89"/>
    </location>
</feature>
<dbReference type="EMBL" id="JAWDGP010005718">
    <property type="protein sequence ID" value="KAK3753176.1"/>
    <property type="molecule type" value="Genomic_DNA"/>
</dbReference>
<comment type="similarity">
    <text evidence="2 11">Belongs to the peptidase C54 family.</text>
</comment>
<keyword evidence="15" id="KW-1185">Reference proteome</keyword>
<evidence type="ECO:0000313" key="15">
    <source>
        <dbReference type="Proteomes" id="UP001283361"/>
    </source>
</evidence>
<feature type="region of interest" description="Disordered" evidence="12">
    <location>
        <begin position="280"/>
        <end position="303"/>
    </location>
</feature>
<evidence type="ECO:0000256" key="6">
    <source>
        <dbReference type="ARBA" id="ARBA00022801"/>
    </source>
</evidence>
<comment type="caution">
    <text evidence="14">The sequence shown here is derived from an EMBL/GenBank/DDBJ whole genome shotgun (WGS) entry which is preliminary data.</text>
</comment>
<feature type="region of interest" description="Disordered" evidence="12">
    <location>
        <begin position="1"/>
        <end position="103"/>
    </location>
</feature>
<evidence type="ECO:0000256" key="3">
    <source>
        <dbReference type="ARBA" id="ARBA00022448"/>
    </source>
</evidence>
<dbReference type="SUPFAM" id="SSF54001">
    <property type="entry name" value="Cysteine proteinases"/>
    <property type="match status" value="2"/>
</dbReference>
<name>A0AAE0YPM6_9GAST</name>
<dbReference type="Proteomes" id="UP001283361">
    <property type="component" value="Unassembled WGS sequence"/>
</dbReference>
<dbReference type="PANTHER" id="PTHR22624:SF52">
    <property type="entry name" value="CYSTEINE PROTEASE"/>
    <property type="match status" value="1"/>
</dbReference>
<dbReference type="GO" id="GO:0004197">
    <property type="term" value="F:cysteine-type endopeptidase activity"/>
    <property type="evidence" value="ECO:0007669"/>
    <property type="project" value="TreeGrafter"/>
</dbReference>
<feature type="compositionally biased region" description="Basic and acidic residues" evidence="12">
    <location>
        <begin position="44"/>
        <end position="63"/>
    </location>
</feature>
<evidence type="ECO:0000256" key="7">
    <source>
        <dbReference type="ARBA" id="ARBA00022807"/>
    </source>
</evidence>
<dbReference type="PANTHER" id="PTHR22624">
    <property type="entry name" value="CYSTEINE PROTEASE ATG4"/>
    <property type="match status" value="1"/>
</dbReference>
<keyword evidence="4 11" id="KW-0963">Cytoplasm</keyword>
<feature type="region of interest" description="Disordered" evidence="12">
    <location>
        <begin position="226"/>
        <end position="266"/>
    </location>
</feature>
<feature type="domain" description="Peptidase C54 catalytic" evidence="13">
    <location>
        <begin position="403"/>
        <end position="640"/>
    </location>
</feature>
<evidence type="ECO:0000256" key="2">
    <source>
        <dbReference type="ARBA" id="ARBA00010958"/>
    </source>
</evidence>
<dbReference type="GO" id="GO:0005737">
    <property type="term" value="C:cytoplasm"/>
    <property type="evidence" value="ECO:0007669"/>
    <property type="project" value="UniProtKB-SubCell"/>
</dbReference>
<dbReference type="GO" id="GO:0019786">
    <property type="term" value="F:protein-phosphatidylethanolamide deconjugating activity"/>
    <property type="evidence" value="ECO:0007669"/>
    <property type="project" value="InterPro"/>
</dbReference>
<dbReference type="GO" id="GO:0034727">
    <property type="term" value="P:piecemeal microautophagy of the nucleus"/>
    <property type="evidence" value="ECO:0007669"/>
    <property type="project" value="TreeGrafter"/>
</dbReference>
<evidence type="ECO:0000256" key="12">
    <source>
        <dbReference type="SAM" id="MobiDB-lite"/>
    </source>
</evidence>
<evidence type="ECO:0000259" key="13">
    <source>
        <dbReference type="Pfam" id="PF03416"/>
    </source>
</evidence>
<organism evidence="14 15">
    <name type="scientific">Elysia crispata</name>
    <name type="common">lettuce slug</name>
    <dbReference type="NCBI Taxonomy" id="231223"/>
    <lineage>
        <taxon>Eukaryota</taxon>
        <taxon>Metazoa</taxon>
        <taxon>Spiralia</taxon>
        <taxon>Lophotrochozoa</taxon>
        <taxon>Mollusca</taxon>
        <taxon>Gastropoda</taxon>
        <taxon>Heterobranchia</taxon>
        <taxon>Euthyneura</taxon>
        <taxon>Panpulmonata</taxon>
        <taxon>Sacoglossa</taxon>
        <taxon>Placobranchoidea</taxon>
        <taxon>Plakobranchidae</taxon>
        <taxon>Elysia</taxon>
    </lineage>
</organism>
<sequence length="817" mass="94030">MMEASAKQHRASTNRCSFEDSHHVPRRIPNSRQEDVLSLNSWSDCEKSDFSDSSLRDQDHDLQTRSTGRRRSKEHKTYDVDRRQSQEHCAKKHSMGSSSFQEIPTNSVPVQNVDQHSTHHFSVPLSLRSRSSSNIERGPYGSSIGAEKYVYDYSMCPNACESAINYEQEFIDQPANPFQDFSYLGFQNHGPTNTSTSKDCQKKTSNIKTSTNLYPVLNKLEHESNGSSYLEAQPRGGSSFLGELDDGPASMPVISNSSDLGKDTPFQSLPASVSLIDYTRSPSHMRDITPSQDSQGEKKNSKDSQTKGLWSIWKLHQSQPILSKAPALKRQPKSSSDLEALRESFEHRLEHDNVKTKVISAWNNFKYGWMFNTKPTMKYDSPLFMLGKCYHMRKEDNDNEPADEFLKDFTSRIWMTYRSNFYPIPGTKLNTDCGWGCMLRSAQMLIIQCLVTHYLGRDWRLHNPQTETQHAYYREIIRWFSDPLDAPSDIMPFSLHHLVSFGRHYHKEPGEWFGPSSAAFIFRDAFARASQTLPILSQLCIYVAQDCTVYMDDVVKLCTAREKSESLSNSSEAESSRQDHGKEETWLRSLIILIPMRLGGEVMNEIYVPCVKNLLTQESCMGIIGGKPKHSLYFIGWQGWQGTFYKTFPFLHRVAMYILLQNIPLTSWDGKVRFPTKHSLYFIGWQDNKLIHLDPHYCREAVDTSDKNFKIESYHCMTPKKLTITRMDPSCTVGFYIRDAAEFKKFVQEVREYVFPKKQRGAYPLFIFAEGSHDETSQHTIHTGQDRGRVKVTHYQIDKNGQKQRTYSRDSEDFIIL</sequence>
<feature type="compositionally biased region" description="Polar residues" evidence="12">
    <location>
        <begin position="253"/>
        <end position="266"/>
    </location>
</feature>
<evidence type="ECO:0000313" key="14">
    <source>
        <dbReference type="EMBL" id="KAK3753176.1"/>
    </source>
</evidence>
<dbReference type="InterPro" id="IPR005078">
    <property type="entry name" value="Peptidase_C54"/>
</dbReference>
<dbReference type="GO" id="GO:0000045">
    <property type="term" value="P:autophagosome assembly"/>
    <property type="evidence" value="ECO:0007669"/>
    <property type="project" value="TreeGrafter"/>
</dbReference>
<comment type="subcellular location">
    <subcellularLocation>
        <location evidence="1 11">Cytoplasm</location>
    </subcellularLocation>
</comment>
<evidence type="ECO:0000256" key="11">
    <source>
        <dbReference type="RuleBase" id="RU363115"/>
    </source>
</evidence>
<evidence type="ECO:0000256" key="1">
    <source>
        <dbReference type="ARBA" id="ARBA00004496"/>
    </source>
</evidence>
<reference evidence="14" key="1">
    <citation type="journal article" date="2023" name="G3 (Bethesda)">
        <title>A reference genome for the long-term kleptoplast-retaining sea slug Elysia crispata morphotype clarki.</title>
        <authorList>
            <person name="Eastman K.E."/>
            <person name="Pendleton A.L."/>
            <person name="Shaikh M.A."/>
            <person name="Suttiyut T."/>
            <person name="Ogas R."/>
            <person name="Tomko P."/>
            <person name="Gavelis G."/>
            <person name="Widhalm J.R."/>
            <person name="Wisecaver J.H."/>
        </authorList>
    </citation>
    <scope>NUCLEOTIDE SEQUENCE</scope>
    <source>
        <strain evidence="14">ECLA1</strain>
    </source>
</reference>
<evidence type="ECO:0000256" key="10">
    <source>
        <dbReference type="ARBA" id="ARBA00029362"/>
    </source>
</evidence>
<dbReference type="GO" id="GO:0000423">
    <property type="term" value="P:mitophagy"/>
    <property type="evidence" value="ECO:0007669"/>
    <property type="project" value="TreeGrafter"/>
</dbReference>
<feature type="domain" description="Peptidase C54 catalytic" evidence="13">
    <location>
        <begin position="677"/>
        <end position="748"/>
    </location>
</feature>
<gene>
    <name evidence="14" type="ORF">RRG08_024452</name>
</gene>